<reference evidence="1 2" key="1">
    <citation type="journal article" date="2006" name="Science">
        <title>The genome of black cottonwood, Populus trichocarpa (Torr. &amp; Gray).</title>
        <authorList>
            <person name="Tuskan G.A."/>
            <person name="Difazio S."/>
            <person name="Jansson S."/>
            <person name="Bohlmann J."/>
            <person name="Grigoriev I."/>
            <person name="Hellsten U."/>
            <person name="Putnam N."/>
            <person name="Ralph S."/>
            <person name="Rombauts S."/>
            <person name="Salamov A."/>
            <person name="Schein J."/>
            <person name="Sterck L."/>
            <person name="Aerts A."/>
            <person name="Bhalerao R.R."/>
            <person name="Bhalerao R.P."/>
            <person name="Blaudez D."/>
            <person name="Boerjan W."/>
            <person name="Brun A."/>
            <person name="Brunner A."/>
            <person name="Busov V."/>
            <person name="Campbell M."/>
            <person name="Carlson J."/>
            <person name="Chalot M."/>
            <person name="Chapman J."/>
            <person name="Chen G.L."/>
            <person name="Cooper D."/>
            <person name="Coutinho P.M."/>
            <person name="Couturier J."/>
            <person name="Covert S."/>
            <person name="Cronk Q."/>
            <person name="Cunningham R."/>
            <person name="Davis J."/>
            <person name="Degroeve S."/>
            <person name="Dejardin A."/>
            <person name="Depamphilis C."/>
            <person name="Detter J."/>
            <person name="Dirks B."/>
            <person name="Dubchak I."/>
            <person name="Duplessis S."/>
            <person name="Ehlting J."/>
            <person name="Ellis B."/>
            <person name="Gendler K."/>
            <person name="Goodstein D."/>
            <person name="Gribskov M."/>
            <person name="Grimwood J."/>
            <person name="Groover A."/>
            <person name="Gunter L."/>
            <person name="Hamberger B."/>
            <person name="Heinze B."/>
            <person name="Helariutta Y."/>
            <person name="Henrissat B."/>
            <person name="Holligan D."/>
            <person name="Holt R."/>
            <person name="Huang W."/>
            <person name="Islam-Faridi N."/>
            <person name="Jones S."/>
            <person name="Jones-Rhoades M."/>
            <person name="Jorgensen R."/>
            <person name="Joshi C."/>
            <person name="Kangasjarvi J."/>
            <person name="Karlsson J."/>
            <person name="Kelleher C."/>
            <person name="Kirkpatrick R."/>
            <person name="Kirst M."/>
            <person name="Kohler A."/>
            <person name="Kalluri U."/>
            <person name="Larimer F."/>
            <person name="Leebens-Mack J."/>
            <person name="Leple J.C."/>
            <person name="Locascio P."/>
            <person name="Lou Y."/>
            <person name="Lucas S."/>
            <person name="Martin F."/>
            <person name="Montanini B."/>
            <person name="Napoli C."/>
            <person name="Nelson D.R."/>
            <person name="Nelson C."/>
            <person name="Nieminen K."/>
            <person name="Nilsson O."/>
            <person name="Pereda V."/>
            <person name="Peter G."/>
            <person name="Philippe R."/>
            <person name="Pilate G."/>
            <person name="Poliakov A."/>
            <person name="Razumovskaya J."/>
            <person name="Richardson P."/>
            <person name="Rinaldi C."/>
            <person name="Ritland K."/>
            <person name="Rouze P."/>
            <person name="Ryaboy D."/>
            <person name="Schmutz J."/>
            <person name="Schrader J."/>
            <person name="Segerman B."/>
            <person name="Shin H."/>
            <person name="Siddiqui A."/>
            <person name="Sterky F."/>
            <person name="Terry A."/>
            <person name="Tsai C.J."/>
            <person name="Uberbacher E."/>
            <person name="Unneberg P."/>
            <person name="Vahala J."/>
            <person name="Wall K."/>
            <person name="Wessler S."/>
            <person name="Yang G."/>
            <person name="Yin T."/>
            <person name="Douglas C."/>
            <person name="Marra M."/>
            <person name="Sandberg G."/>
            <person name="Van de Peer Y."/>
            <person name="Rokhsar D."/>
        </authorList>
    </citation>
    <scope>NUCLEOTIDE SEQUENCE [LARGE SCALE GENOMIC DNA]</scope>
    <source>
        <strain evidence="2">cv. Nisqually</strain>
    </source>
</reference>
<protein>
    <submittedName>
        <fullName evidence="1">Uncharacterized protein</fullName>
    </submittedName>
</protein>
<organism evidence="1 2">
    <name type="scientific">Populus trichocarpa</name>
    <name type="common">Western balsam poplar</name>
    <name type="synonym">Populus balsamifera subsp. trichocarpa</name>
    <dbReference type="NCBI Taxonomy" id="3694"/>
    <lineage>
        <taxon>Eukaryota</taxon>
        <taxon>Viridiplantae</taxon>
        <taxon>Streptophyta</taxon>
        <taxon>Embryophyta</taxon>
        <taxon>Tracheophyta</taxon>
        <taxon>Spermatophyta</taxon>
        <taxon>Magnoliopsida</taxon>
        <taxon>eudicotyledons</taxon>
        <taxon>Gunneridae</taxon>
        <taxon>Pentapetalae</taxon>
        <taxon>rosids</taxon>
        <taxon>fabids</taxon>
        <taxon>Malpighiales</taxon>
        <taxon>Salicaceae</taxon>
        <taxon>Saliceae</taxon>
        <taxon>Populus</taxon>
    </lineage>
</organism>
<proteinExistence type="predicted"/>
<keyword evidence="2" id="KW-1185">Reference proteome</keyword>
<evidence type="ECO:0000313" key="1">
    <source>
        <dbReference type="EMBL" id="KAI9402062.1"/>
    </source>
</evidence>
<gene>
    <name evidence="1" type="ORF">POPTR_001G213650v4</name>
</gene>
<comment type="caution">
    <text evidence="1">The sequence shown here is derived from an EMBL/GenBank/DDBJ whole genome shotgun (WGS) entry which is preliminary data.</text>
</comment>
<dbReference type="EMBL" id="CM009290">
    <property type="protein sequence ID" value="KAI9402062.1"/>
    <property type="molecule type" value="Genomic_DNA"/>
</dbReference>
<sequence>MKNLSLFPVFSMLVLFFSLGAIGGEAVTCGYSPIKILNCSKLACVQECVDKYGGFTNGACIGIDSCCCRVISP</sequence>
<dbReference type="Proteomes" id="UP000006729">
    <property type="component" value="Chromosome 1"/>
</dbReference>
<name>A0ACC0TKH5_POPTR</name>
<evidence type="ECO:0000313" key="2">
    <source>
        <dbReference type="Proteomes" id="UP000006729"/>
    </source>
</evidence>
<accession>A0ACC0TKH5</accession>